<proteinExistence type="inferred from homology"/>
<dbReference type="InterPro" id="IPR004410">
    <property type="entry name" value="Malonyl_CoA-ACP_transAc_FabD"/>
</dbReference>
<dbReference type="PANTHER" id="PTHR42681">
    <property type="entry name" value="MALONYL-COA-ACYL CARRIER PROTEIN TRANSACYLASE, MITOCHONDRIAL"/>
    <property type="match status" value="1"/>
</dbReference>
<dbReference type="GO" id="GO:0005829">
    <property type="term" value="C:cytosol"/>
    <property type="evidence" value="ECO:0007669"/>
    <property type="project" value="TreeGrafter"/>
</dbReference>
<evidence type="ECO:0000259" key="6">
    <source>
        <dbReference type="SMART" id="SM00827"/>
    </source>
</evidence>
<dbReference type="InterPro" id="IPR024925">
    <property type="entry name" value="Malonyl_CoA-ACP_transAc"/>
</dbReference>
<accession>A0A3B0UWK0</accession>
<evidence type="ECO:0000256" key="4">
    <source>
        <dbReference type="ARBA" id="ARBA00023315"/>
    </source>
</evidence>
<dbReference type="InterPro" id="IPR014043">
    <property type="entry name" value="Acyl_transferase_dom"/>
</dbReference>
<keyword evidence="4 7" id="KW-0012">Acyltransferase</keyword>
<gene>
    <name evidence="7" type="ORF">MNBD_DELTA03-1216</name>
</gene>
<protein>
    <recommendedName>
        <fullName evidence="2">[acyl-carrier-protein] S-malonyltransferase</fullName>
        <ecNumber evidence="2">2.3.1.39</ecNumber>
    </recommendedName>
</protein>
<reference evidence="7" key="1">
    <citation type="submission" date="2018-06" db="EMBL/GenBank/DDBJ databases">
        <authorList>
            <person name="Zhirakovskaya E."/>
        </authorList>
    </citation>
    <scope>NUCLEOTIDE SEQUENCE</scope>
</reference>
<dbReference type="PIRSF" id="PIRSF000446">
    <property type="entry name" value="Mct"/>
    <property type="match status" value="1"/>
</dbReference>
<dbReference type="EMBL" id="UOEX01000124">
    <property type="protein sequence ID" value="VAW35321.1"/>
    <property type="molecule type" value="Genomic_DNA"/>
</dbReference>
<dbReference type="InterPro" id="IPR001227">
    <property type="entry name" value="Ac_transferase_dom_sf"/>
</dbReference>
<dbReference type="Gene3D" id="3.30.70.250">
    <property type="entry name" value="Malonyl-CoA ACP transacylase, ACP-binding"/>
    <property type="match status" value="1"/>
</dbReference>
<evidence type="ECO:0000256" key="1">
    <source>
        <dbReference type="ARBA" id="ARBA00008217"/>
    </source>
</evidence>
<comment type="similarity">
    <text evidence="1">Belongs to the FabD family.</text>
</comment>
<dbReference type="InterPro" id="IPR050858">
    <property type="entry name" value="Mal-CoA-ACP_Trans/PKS_FabD"/>
</dbReference>
<dbReference type="SUPFAM" id="SSF52151">
    <property type="entry name" value="FabD/lysophospholipase-like"/>
    <property type="match status" value="1"/>
</dbReference>
<dbReference type="InterPro" id="IPR016035">
    <property type="entry name" value="Acyl_Trfase/lysoPLipase"/>
</dbReference>
<organism evidence="7">
    <name type="scientific">hydrothermal vent metagenome</name>
    <dbReference type="NCBI Taxonomy" id="652676"/>
    <lineage>
        <taxon>unclassified sequences</taxon>
        <taxon>metagenomes</taxon>
        <taxon>ecological metagenomes</taxon>
    </lineage>
</organism>
<dbReference type="AlphaFoldDB" id="A0A3B0UWK0"/>
<dbReference type="GO" id="GO:0004314">
    <property type="term" value="F:[acyl-carrier-protein] S-malonyltransferase activity"/>
    <property type="evidence" value="ECO:0007669"/>
    <property type="project" value="UniProtKB-EC"/>
</dbReference>
<comment type="catalytic activity">
    <reaction evidence="5">
        <text>holo-[ACP] + malonyl-CoA = malonyl-[ACP] + CoA</text>
        <dbReference type="Rhea" id="RHEA:41792"/>
        <dbReference type="Rhea" id="RHEA-COMP:9623"/>
        <dbReference type="Rhea" id="RHEA-COMP:9685"/>
        <dbReference type="ChEBI" id="CHEBI:57287"/>
        <dbReference type="ChEBI" id="CHEBI:57384"/>
        <dbReference type="ChEBI" id="CHEBI:64479"/>
        <dbReference type="ChEBI" id="CHEBI:78449"/>
        <dbReference type="EC" id="2.3.1.39"/>
    </reaction>
</comment>
<dbReference type="Gene3D" id="3.40.366.10">
    <property type="entry name" value="Malonyl-Coenzyme A Acyl Carrier Protein, domain 2"/>
    <property type="match status" value="1"/>
</dbReference>
<dbReference type="SUPFAM" id="SSF55048">
    <property type="entry name" value="Probable ACP-binding domain of malonyl-CoA ACP transacylase"/>
    <property type="match status" value="1"/>
</dbReference>
<dbReference type="Pfam" id="PF00698">
    <property type="entry name" value="Acyl_transf_1"/>
    <property type="match status" value="1"/>
</dbReference>
<dbReference type="SMART" id="SM00827">
    <property type="entry name" value="PKS_AT"/>
    <property type="match status" value="1"/>
</dbReference>
<dbReference type="EC" id="2.3.1.39" evidence="2"/>
<evidence type="ECO:0000256" key="2">
    <source>
        <dbReference type="ARBA" id="ARBA00013258"/>
    </source>
</evidence>
<dbReference type="InterPro" id="IPR016036">
    <property type="entry name" value="Malonyl_transacylase_ACP-bd"/>
</dbReference>
<evidence type="ECO:0000313" key="7">
    <source>
        <dbReference type="EMBL" id="VAW35321.1"/>
    </source>
</evidence>
<dbReference type="GO" id="GO:0006633">
    <property type="term" value="P:fatty acid biosynthetic process"/>
    <property type="evidence" value="ECO:0007669"/>
    <property type="project" value="TreeGrafter"/>
</dbReference>
<dbReference type="PANTHER" id="PTHR42681:SF1">
    <property type="entry name" value="MALONYL-COA-ACYL CARRIER PROTEIN TRANSACYLASE, MITOCHONDRIAL"/>
    <property type="match status" value="1"/>
</dbReference>
<evidence type="ECO:0000256" key="3">
    <source>
        <dbReference type="ARBA" id="ARBA00022679"/>
    </source>
</evidence>
<evidence type="ECO:0000256" key="5">
    <source>
        <dbReference type="ARBA" id="ARBA00048462"/>
    </source>
</evidence>
<feature type="domain" description="Malonyl-CoA:ACP transacylase (MAT)" evidence="6">
    <location>
        <begin position="9"/>
        <end position="303"/>
    </location>
</feature>
<dbReference type="NCBIfam" id="TIGR00128">
    <property type="entry name" value="fabD"/>
    <property type="match status" value="1"/>
</dbReference>
<name>A0A3B0UWK0_9ZZZZ</name>
<sequence length="319" mass="33800">MDKAKTAVLFPGQGSQYVGMGRELADNDDAAMKIMTMAQEVSGLPIVDLCFNGPMEELTRAENLQPAMTAVNMVCWQAAAKAGLRADYFAGHSLGEYSALWAAGALSAEDTIRLVSARGRIMAAAGAENPGGMLAILGLDIETVEAVLARMDCSAEISIGNYNSSQQIVVSGTAAAVRRAGELAVEQGGKAIPLPVSIANHSPLMAAAVPEFEKILGATALREPQTPVLFNVTAAEAADPDEIRTIMARQVVSMVRWLEIINALRALGVKTFIEVGPKKVLTGLMRRILPKGADCVCCQVDSLETLNNCRRDLPALFEA</sequence>
<keyword evidence="3 7" id="KW-0808">Transferase</keyword>